<dbReference type="GO" id="GO:0003676">
    <property type="term" value="F:nucleic acid binding"/>
    <property type="evidence" value="ECO:0007669"/>
    <property type="project" value="InterPro"/>
</dbReference>
<dbReference type="Proteomes" id="UP000245761">
    <property type="component" value="Unassembled WGS sequence"/>
</dbReference>
<gene>
    <name evidence="2" type="ORF">DD762_05215</name>
</gene>
<feature type="domain" description="HNH nuclease" evidence="1">
    <location>
        <begin position="20"/>
        <end position="71"/>
    </location>
</feature>
<keyword evidence="2" id="KW-0540">Nuclease</keyword>
<name>A0A1M2EWS7_ECOLX</name>
<dbReference type="CDD" id="cd00085">
    <property type="entry name" value="HNHc"/>
    <property type="match status" value="1"/>
</dbReference>
<dbReference type="AlphaFoldDB" id="A0A1M2EWS7"/>
<sequence>MRPVNRPPYNGTVYADYKSFLPSLLTAYGGYCSYCERPDKVDVEHVVPKTHAPLLITDWNNFLLGCPRCNRDFKKSKNTQRMGYVWPDVENTFNLLTYHPDGRVEPKQGLSAGLTAQVQATIDLVCLDDGNQVQKTLNLGRRRYFGLANKAKTLYLSNLLSIDEVMDMAQLGYWSIWYNVFQGVPAVLSALENSYPNTAINRP</sequence>
<dbReference type="InterPro" id="IPR003615">
    <property type="entry name" value="HNH_nuc"/>
</dbReference>
<dbReference type="EMBL" id="QEMT01000005">
    <property type="protein sequence ID" value="PWH63385.1"/>
    <property type="molecule type" value="Genomic_DNA"/>
</dbReference>
<proteinExistence type="predicted"/>
<comment type="caution">
    <text evidence="2">The sequence shown here is derived from an EMBL/GenBank/DDBJ whole genome shotgun (WGS) entry which is preliminary data.</text>
</comment>
<dbReference type="RefSeq" id="WP_032353527.1">
    <property type="nucleotide sequence ID" value="NZ_CABGZL010000004.1"/>
</dbReference>
<keyword evidence="2" id="KW-0378">Hydrolase</keyword>
<dbReference type="GO" id="GO:0004519">
    <property type="term" value="F:endonuclease activity"/>
    <property type="evidence" value="ECO:0007669"/>
    <property type="project" value="UniProtKB-KW"/>
</dbReference>
<dbReference type="GO" id="GO:0008270">
    <property type="term" value="F:zinc ion binding"/>
    <property type="evidence" value="ECO:0007669"/>
    <property type="project" value="InterPro"/>
</dbReference>
<dbReference type="Pfam" id="PF01844">
    <property type="entry name" value="HNH"/>
    <property type="match status" value="1"/>
</dbReference>
<evidence type="ECO:0000313" key="2">
    <source>
        <dbReference type="EMBL" id="PWH63385.1"/>
    </source>
</evidence>
<keyword evidence="2" id="KW-0255">Endonuclease</keyword>
<dbReference type="InterPro" id="IPR002711">
    <property type="entry name" value="HNH"/>
</dbReference>
<dbReference type="Gene3D" id="1.10.30.50">
    <property type="match status" value="1"/>
</dbReference>
<evidence type="ECO:0000259" key="1">
    <source>
        <dbReference type="SMART" id="SM00507"/>
    </source>
</evidence>
<accession>A0A1M2EWS7</accession>
<dbReference type="SMART" id="SM00507">
    <property type="entry name" value="HNHc"/>
    <property type="match status" value="1"/>
</dbReference>
<reference evidence="2 3" key="1">
    <citation type="submission" date="2018-04" db="EMBL/GenBank/DDBJ databases">
        <title>Draft Genomic Sequencing Of Potential Extraintestinal Pathogenic Escherichia coli B8S56 Isolated from Retail Chicken Skin.</title>
        <authorList>
            <person name="Xu A."/>
            <person name="Tilman S."/>
            <person name="Wisser-Parker K."/>
            <person name="Scullen O.J."/>
            <person name="Sommers C."/>
        </authorList>
    </citation>
    <scope>NUCLEOTIDE SEQUENCE [LARGE SCALE GENOMIC DNA]</scope>
    <source>
        <strain evidence="2 3">B8S56</strain>
    </source>
</reference>
<organism evidence="2 3">
    <name type="scientific">Escherichia coli</name>
    <dbReference type="NCBI Taxonomy" id="562"/>
    <lineage>
        <taxon>Bacteria</taxon>
        <taxon>Pseudomonadati</taxon>
        <taxon>Pseudomonadota</taxon>
        <taxon>Gammaproteobacteria</taxon>
        <taxon>Enterobacterales</taxon>
        <taxon>Enterobacteriaceae</taxon>
        <taxon>Escherichia</taxon>
    </lineage>
</organism>
<protein>
    <submittedName>
        <fullName evidence="2">HNH endonuclease</fullName>
    </submittedName>
</protein>
<evidence type="ECO:0000313" key="3">
    <source>
        <dbReference type="Proteomes" id="UP000245761"/>
    </source>
</evidence>